<evidence type="ECO:0000256" key="1">
    <source>
        <dbReference type="ARBA" id="ARBA00007401"/>
    </source>
</evidence>
<evidence type="ECO:0008006" key="10">
    <source>
        <dbReference type="Google" id="ProtNLM"/>
    </source>
</evidence>
<feature type="compositionally biased region" description="Polar residues" evidence="4">
    <location>
        <begin position="1"/>
        <end position="19"/>
    </location>
</feature>
<evidence type="ECO:0000256" key="4">
    <source>
        <dbReference type="SAM" id="MobiDB-lite"/>
    </source>
</evidence>
<dbReference type="Pfam" id="PF02837">
    <property type="entry name" value="Glyco_hydro_2_N"/>
    <property type="match status" value="1"/>
</dbReference>
<feature type="region of interest" description="Disordered" evidence="4">
    <location>
        <begin position="1"/>
        <end position="30"/>
    </location>
</feature>
<feature type="compositionally biased region" description="Basic and acidic residues" evidence="4">
    <location>
        <begin position="20"/>
        <end position="30"/>
    </location>
</feature>
<dbReference type="PANTHER" id="PTHR42732">
    <property type="entry name" value="BETA-GALACTOSIDASE"/>
    <property type="match status" value="1"/>
</dbReference>
<dbReference type="InterPro" id="IPR013783">
    <property type="entry name" value="Ig-like_fold"/>
</dbReference>
<dbReference type="InterPro" id="IPR006103">
    <property type="entry name" value="Glyco_hydro_2_cat"/>
</dbReference>
<protein>
    <recommendedName>
        <fullName evidence="10">Glycoside hydrolase family 2</fullName>
    </recommendedName>
</protein>
<dbReference type="Gene3D" id="3.20.20.80">
    <property type="entry name" value="Glycosidases"/>
    <property type="match status" value="1"/>
</dbReference>
<dbReference type="GO" id="GO:0004553">
    <property type="term" value="F:hydrolase activity, hydrolyzing O-glycosyl compounds"/>
    <property type="evidence" value="ECO:0007669"/>
    <property type="project" value="InterPro"/>
</dbReference>
<keyword evidence="3" id="KW-0326">Glycosidase</keyword>
<dbReference type="Proteomes" id="UP000538196">
    <property type="component" value="Unassembled WGS sequence"/>
</dbReference>
<dbReference type="Gene3D" id="2.60.120.260">
    <property type="entry name" value="Galactose-binding domain-like"/>
    <property type="match status" value="1"/>
</dbReference>
<dbReference type="SUPFAM" id="SSF49303">
    <property type="entry name" value="beta-Galactosidase/glucuronidase domain"/>
    <property type="match status" value="1"/>
</dbReference>
<evidence type="ECO:0000256" key="3">
    <source>
        <dbReference type="ARBA" id="ARBA00023295"/>
    </source>
</evidence>
<feature type="domain" description="Glycoside hydrolase family 2 immunoglobulin-like beta-sandwich" evidence="5">
    <location>
        <begin position="192"/>
        <end position="283"/>
    </location>
</feature>
<dbReference type="RefSeq" id="WP_021761649.1">
    <property type="nucleotide sequence ID" value="NZ_JACHVP010000003.1"/>
</dbReference>
<evidence type="ECO:0000256" key="2">
    <source>
        <dbReference type="ARBA" id="ARBA00022801"/>
    </source>
</evidence>
<dbReference type="InterPro" id="IPR051913">
    <property type="entry name" value="GH2_Domain-Containing"/>
</dbReference>
<evidence type="ECO:0000313" key="8">
    <source>
        <dbReference type="EMBL" id="MBB2968248.1"/>
    </source>
</evidence>
<accession>A0A7W4UXT5</accession>
<dbReference type="InterPro" id="IPR006102">
    <property type="entry name" value="Ig-like_GH2"/>
</dbReference>
<dbReference type="AlphaFoldDB" id="A0A7W4UXT5"/>
<dbReference type="SUPFAM" id="SSF49785">
    <property type="entry name" value="Galactose-binding domain-like"/>
    <property type="match status" value="1"/>
</dbReference>
<dbReference type="InterPro" id="IPR036156">
    <property type="entry name" value="Beta-gal/glucu_dom_sf"/>
</dbReference>
<dbReference type="PANTHER" id="PTHR42732:SF3">
    <property type="entry name" value="HYDROLASE"/>
    <property type="match status" value="1"/>
</dbReference>
<dbReference type="InterPro" id="IPR017853">
    <property type="entry name" value="GH"/>
</dbReference>
<evidence type="ECO:0000259" key="5">
    <source>
        <dbReference type="Pfam" id="PF00703"/>
    </source>
</evidence>
<evidence type="ECO:0000259" key="6">
    <source>
        <dbReference type="Pfam" id="PF02836"/>
    </source>
</evidence>
<dbReference type="InterPro" id="IPR006104">
    <property type="entry name" value="Glyco_hydro_2_N"/>
</dbReference>
<gene>
    <name evidence="8" type="ORF">FHX33_003018</name>
</gene>
<organism evidence="8 9">
    <name type="scientific">Leifsonia aquatica</name>
    <name type="common">Corynebacterium aquaticum</name>
    <dbReference type="NCBI Taxonomy" id="144185"/>
    <lineage>
        <taxon>Bacteria</taxon>
        <taxon>Bacillati</taxon>
        <taxon>Actinomycetota</taxon>
        <taxon>Actinomycetes</taxon>
        <taxon>Micrococcales</taxon>
        <taxon>Microbacteriaceae</taxon>
        <taxon>Leifsonia</taxon>
    </lineage>
</organism>
<dbReference type="SUPFAM" id="SSF51445">
    <property type="entry name" value="(Trans)glycosidases"/>
    <property type="match status" value="1"/>
</dbReference>
<sequence length="704" mass="76914">MTLSPTDSLVSAPPATTDQPRPEYPRPDLDRSQRWLNLNGRWDFDGADAPGSIVVPFAWETAASGVQRTWLERAVYRRSVTVPEDWTGSRLVLSFGAVHHHAVVRIDGSLVGEHTGGYESFEFDVTAFLVPGIPSELSVEVDAPADKRAIAHGKQRSIPRDDYDGVSFTPTSGIWQTVWLEARGRTYARTVTLRGDSLTGIDLVVETAGDSAAGAVVHARVLETGEAVELRADASGHAAGRIVLAEPRLWSPAHPELYRVEVRVGAEGDDDGIDTVVATTGLRRIETRGEQLFLNGERFYMRGVLDQGYWPETGLTAPDAAALVKDVALARELGYTLVRKHLKFEEPLWLHEADRTGMLVWAEPACPSRFSDEAAAAFEAQLPAMVERDGNHPSIVIWGLYNEEWGLDWDIPGSASRAAAAERAYDLLRALDDTRPIVENSGWSHVRSDLVDWHYYEPDIARWRDAVAAMADGSQEAFPVRLGPDFIVDKSFYASADFPRTGVPIVNSEYGEGFTSLERAWHLRWETQELRRHDRFAGYVYTEFADVEHEAAGLLTTDRRAKDWGGCIPADVNADTVIVLDLVPLRAGADIEPSASPLDLVAHVSHHGTDALRTQLHAAWLSAGAPVDGASASSAQLRPDASSAEVEVVPFELSGELRLTVPAHQGTGRLLLWLTDAGGATVARAFLDAAPVEEPNRRGARTAG</sequence>
<dbReference type="Pfam" id="PF02836">
    <property type="entry name" value="Glyco_hydro_2_C"/>
    <property type="match status" value="1"/>
</dbReference>
<name>A0A7W4UXT5_LEIAQ</name>
<dbReference type="InterPro" id="IPR008979">
    <property type="entry name" value="Galactose-bd-like_sf"/>
</dbReference>
<evidence type="ECO:0000259" key="7">
    <source>
        <dbReference type="Pfam" id="PF02837"/>
    </source>
</evidence>
<dbReference type="EMBL" id="JACHVP010000003">
    <property type="protein sequence ID" value="MBB2968248.1"/>
    <property type="molecule type" value="Genomic_DNA"/>
</dbReference>
<evidence type="ECO:0000313" key="9">
    <source>
        <dbReference type="Proteomes" id="UP000538196"/>
    </source>
</evidence>
<proteinExistence type="inferred from homology"/>
<keyword evidence="9" id="KW-1185">Reference proteome</keyword>
<reference evidence="8 9" key="1">
    <citation type="submission" date="2020-08" db="EMBL/GenBank/DDBJ databases">
        <title>Sequencing the genomes of 1000 actinobacteria strains.</title>
        <authorList>
            <person name="Klenk H.-P."/>
        </authorList>
    </citation>
    <scope>NUCLEOTIDE SEQUENCE [LARGE SCALE GENOMIC DNA]</scope>
    <source>
        <strain evidence="8 9">DSM 20146</strain>
    </source>
</reference>
<keyword evidence="2" id="KW-0378">Hydrolase</keyword>
<feature type="domain" description="Glycoside hydrolase family 2 catalytic" evidence="6">
    <location>
        <begin position="286"/>
        <end position="451"/>
    </location>
</feature>
<dbReference type="Pfam" id="PF00703">
    <property type="entry name" value="Glyco_hydro_2"/>
    <property type="match status" value="1"/>
</dbReference>
<comment type="similarity">
    <text evidence="1">Belongs to the glycosyl hydrolase 2 family.</text>
</comment>
<feature type="domain" description="Glycosyl hydrolases family 2 sugar binding" evidence="7">
    <location>
        <begin position="38"/>
        <end position="141"/>
    </location>
</feature>
<dbReference type="GO" id="GO:0005975">
    <property type="term" value="P:carbohydrate metabolic process"/>
    <property type="evidence" value="ECO:0007669"/>
    <property type="project" value="InterPro"/>
</dbReference>
<comment type="caution">
    <text evidence="8">The sequence shown here is derived from an EMBL/GenBank/DDBJ whole genome shotgun (WGS) entry which is preliminary data.</text>
</comment>
<dbReference type="Gene3D" id="2.60.40.10">
    <property type="entry name" value="Immunoglobulins"/>
    <property type="match status" value="1"/>
</dbReference>